<evidence type="ECO:0000256" key="3">
    <source>
        <dbReference type="ARBA" id="ARBA00023295"/>
    </source>
</evidence>
<evidence type="ECO:0000313" key="5">
    <source>
        <dbReference type="EMBL" id="PJZ16947.1"/>
    </source>
</evidence>
<dbReference type="GO" id="GO:0016052">
    <property type="term" value="P:carbohydrate catabolic process"/>
    <property type="evidence" value="ECO:0007669"/>
    <property type="project" value="TreeGrafter"/>
</dbReference>
<dbReference type="SMART" id="SM00287">
    <property type="entry name" value="SH3b"/>
    <property type="match status" value="1"/>
</dbReference>
<dbReference type="InterPro" id="IPR002053">
    <property type="entry name" value="Glyco_hydro_25"/>
</dbReference>
<dbReference type="PROSITE" id="PS51904">
    <property type="entry name" value="GLYCOSYL_HYDROL_F25_2"/>
    <property type="match status" value="1"/>
</dbReference>
<dbReference type="SMART" id="SM00641">
    <property type="entry name" value="Glyco_25"/>
    <property type="match status" value="1"/>
</dbReference>
<reference evidence="5 6" key="1">
    <citation type="submission" date="2016-10" db="EMBL/GenBank/DDBJ databases">
        <title>WGS of isloates from the oral cavity of healthy individuals.</title>
        <authorList>
            <person name="Sharma S."/>
            <person name="Pal V.K."/>
            <person name="Patil P.B."/>
            <person name="Korpole S."/>
            <person name="Grover V."/>
        </authorList>
    </citation>
    <scope>NUCLEOTIDE SEQUENCE [LARGE SCALE GENOMIC DNA]</scope>
    <source>
        <strain evidence="5 6">DISK12</strain>
    </source>
</reference>
<sequence>MVNREIVIDLANYQKGLTASDYKKIGAKYAIVKTTEDTNYVNSEANLLINRSAAGGVKGFAFYHFARFHNDAKAISEAKYFISKTKGIVNLQKGALMILDAEISNMPTSSVIAFLKEIKKAGYKAGFYTYKYLLPNFNLKKIKPYMDFFWLAAYPLANGKAADKSPDFNYFPSADYVDLWQYTDNLLGYHVDGSISVTKNAIKLFNPSDAKSNKTPAKKSKSEWVKKNGTFTLGQSLEIHKSPHIESDSIAKLKKGDTIKFDATLQGPKRLWLRQPRSGGKYGYIVGKDKYGKLLGKLK</sequence>
<dbReference type="GO" id="GO:0009253">
    <property type="term" value="P:peptidoglycan catabolic process"/>
    <property type="evidence" value="ECO:0007669"/>
    <property type="project" value="InterPro"/>
</dbReference>
<dbReference type="Proteomes" id="UP000231914">
    <property type="component" value="Unassembled WGS sequence"/>
</dbReference>
<comment type="similarity">
    <text evidence="1">Belongs to the glycosyl hydrolase 25 family.</text>
</comment>
<evidence type="ECO:0000256" key="1">
    <source>
        <dbReference type="ARBA" id="ARBA00010646"/>
    </source>
</evidence>
<dbReference type="GO" id="GO:0003796">
    <property type="term" value="F:lysozyme activity"/>
    <property type="evidence" value="ECO:0007669"/>
    <property type="project" value="InterPro"/>
</dbReference>
<keyword evidence="3" id="KW-0326">Glycosidase</keyword>
<feature type="domain" description="SH3b" evidence="4">
    <location>
        <begin position="226"/>
        <end position="293"/>
    </location>
</feature>
<name>A0A2M9WNE5_9LACO</name>
<dbReference type="Pfam" id="PF01183">
    <property type="entry name" value="Glyco_hydro_25"/>
    <property type="match status" value="1"/>
</dbReference>
<evidence type="ECO:0000256" key="2">
    <source>
        <dbReference type="ARBA" id="ARBA00022801"/>
    </source>
</evidence>
<comment type="caution">
    <text evidence="5">The sequence shown here is derived from an EMBL/GenBank/DDBJ whole genome shotgun (WGS) entry which is preliminary data.</text>
</comment>
<evidence type="ECO:0000313" key="6">
    <source>
        <dbReference type="Proteomes" id="UP000231914"/>
    </source>
</evidence>
<accession>A0A2M9WNE5</accession>
<dbReference type="Gene3D" id="2.30.30.40">
    <property type="entry name" value="SH3 Domains"/>
    <property type="match status" value="1"/>
</dbReference>
<evidence type="ECO:0000259" key="4">
    <source>
        <dbReference type="SMART" id="SM00287"/>
    </source>
</evidence>
<dbReference type="AlphaFoldDB" id="A0A2M9WNE5"/>
<proteinExistence type="inferred from homology"/>
<organism evidence="5 6">
    <name type="scientific">Lactobacillus crispatus</name>
    <dbReference type="NCBI Taxonomy" id="47770"/>
    <lineage>
        <taxon>Bacteria</taxon>
        <taxon>Bacillati</taxon>
        <taxon>Bacillota</taxon>
        <taxon>Bacilli</taxon>
        <taxon>Lactobacillales</taxon>
        <taxon>Lactobacillaceae</taxon>
        <taxon>Lactobacillus</taxon>
    </lineage>
</organism>
<gene>
    <name evidence="5" type="ORF">BHU41_08105</name>
</gene>
<keyword evidence="2 5" id="KW-0378">Hydrolase</keyword>
<dbReference type="PANTHER" id="PTHR34135">
    <property type="entry name" value="LYSOZYME"/>
    <property type="match status" value="1"/>
</dbReference>
<dbReference type="PANTHER" id="PTHR34135:SF2">
    <property type="entry name" value="LYSOZYME"/>
    <property type="match status" value="1"/>
</dbReference>
<dbReference type="Gene3D" id="3.20.20.80">
    <property type="entry name" value="Glycosidases"/>
    <property type="match status" value="1"/>
</dbReference>
<dbReference type="EMBL" id="MKXG01000094">
    <property type="protein sequence ID" value="PJZ16947.1"/>
    <property type="molecule type" value="Genomic_DNA"/>
</dbReference>
<dbReference type="SUPFAM" id="SSF51445">
    <property type="entry name" value="(Trans)glycosidases"/>
    <property type="match status" value="1"/>
</dbReference>
<protein>
    <submittedName>
        <fullName evidence="5">Glycoside hydrolase family 25</fullName>
    </submittedName>
</protein>
<dbReference type="InterPro" id="IPR003646">
    <property type="entry name" value="SH3-like_bac-type"/>
</dbReference>
<dbReference type="GO" id="GO:0016998">
    <property type="term" value="P:cell wall macromolecule catabolic process"/>
    <property type="evidence" value="ECO:0007669"/>
    <property type="project" value="InterPro"/>
</dbReference>
<dbReference type="InterPro" id="IPR017853">
    <property type="entry name" value="GH"/>
</dbReference>
<dbReference type="InterPro" id="IPR018077">
    <property type="entry name" value="Glyco_hydro_fam25_subgr"/>
</dbReference>